<sequence length="114" mass="12524">MAILPLKQTVTIIPASTENDWGEVVPGDPYTLKCRVQEGEKRVVGTSNNAGIHGRTAEEVVSVARFYFDKLAPVKHGDTLEYVNEAGTVYRYAIISIEIKRHISGKPILTVVSV</sequence>
<gene>
    <name evidence="1" type="ORF">HF838_17370</name>
</gene>
<dbReference type="EMBL" id="JABAGO010000038">
    <property type="protein sequence ID" value="NMF00005.1"/>
    <property type="molecule type" value="Genomic_DNA"/>
</dbReference>
<proteinExistence type="predicted"/>
<protein>
    <submittedName>
        <fullName evidence="1">Uncharacterized protein</fullName>
    </submittedName>
</protein>
<comment type="caution">
    <text evidence="1">The sequence shown here is derived from an EMBL/GenBank/DDBJ whole genome shotgun (WGS) entry which is preliminary data.</text>
</comment>
<name>A0A848CRC4_ANEAE</name>
<dbReference type="AlphaFoldDB" id="A0A848CRC4"/>
<dbReference type="Proteomes" id="UP000561326">
    <property type="component" value="Unassembled WGS sequence"/>
</dbReference>
<evidence type="ECO:0000313" key="2">
    <source>
        <dbReference type="Proteomes" id="UP000561326"/>
    </source>
</evidence>
<evidence type="ECO:0000313" key="1">
    <source>
        <dbReference type="EMBL" id="NMF00005.1"/>
    </source>
</evidence>
<accession>A0A848CRC4</accession>
<dbReference type="RefSeq" id="WP_168975881.1">
    <property type="nucleotide sequence ID" value="NZ_JABAGO010000038.1"/>
</dbReference>
<reference evidence="1 2" key="1">
    <citation type="submission" date="2020-04" db="EMBL/GenBank/DDBJ databases">
        <authorList>
            <person name="Hitch T.C.A."/>
            <person name="Wylensek D."/>
            <person name="Clavel T."/>
        </authorList>
    </citation>
    <scope>NUCLEOTIDE SEQUENCE [LARGE SCALE GENOMIC DNA]</scope>
    <source>
        <strain evidence="1 2">WB01_D5_05</strain>
    </source>
</reference>
<organism evidence="1 2">
    <name type="scientific">Aneurinibacillus aneurinilyticus</name>
    <name type="common">Bacillus aneurinolyticus</name>
    <dbReference type="NCBI Taxonomy" id="1391"/>
    <lineage>
        <taxon>Bacteria</taxon>
        <taxon>Bacillati</taxon>
        <taxon>Bacillota</taxon>
        <taxon>Bacilli</taxon>
        <taxon>Bacillales</taxon>
        <taxon>Paenibacillaceae</taxon>
        <taxon>Aneurinibacillus group</taxon>
        <taxon>Aneurinibacillus</taxon>
    </lineage>
</organism>